<gene>
    <name evidence="8" type="ORF">FQP90_00980</name>
</gene>
<evidence type="ECO:0000313" key="9">
    <source>
        <dbReference type="Proteomes" id="UP000316500"/>
    </source>
</evidence>
<dbReference type="Proteomes" id="UP000316500">
    <property type="component" value="Unassembled WGS sequence"/>
</dbReference>
<dbReference type="InterPro" id="IPR050367">
    <property type="entry name" value="APC_superfamily"/>
</dbReference>
<keyword evidence="2 6" id="KW-0812">Transmembrane</keyword>
<evidence type="ECO:0000256" key="1">
    <source>
        <dbReference type="ARBA" id="ARBA00004141"/>
    </source>
</evidence>
<protein>
    <submittedName>
        <fullName evidence="8">Amino acid permease</fullName>
    </submittedName>
</protein>
<feature type="transmembrane region" description="Helical" evidence="6">
    <location>
        <begin position="251"/>
        <end position="272"/>
    </location>
</feature>
<comment type="subcellular location">
    <subcellularLocation>
        <location evidence="1">Membrane</location>
        <topology evidence="1">Multi-pass membrane protein</topology>
    </subcellularLocation>
</comment>
<feature type="transmembrane region" description="Helical" evidence="6">
    <location>
        <begin position="284"/>
        <end position="307"/>
    </location>
</feature>
<evidence type="ECO:0000256" key="3">
    <source>
        <dbReference type="ARBA" id="ARBA00022989"/>
    </source>
</evidence>
<keyword evidence="3 6" id="KW-1133">Transmembrane helix</keyword>
<dbReference type="EMBL" id="VNFK01000001">
    <property type="protein sequence ID" value="TVU66748.1"/>
    <property type="molecule type" value="Genomic_DNA"/>
</dbReference>
<feature type="transmembrane region" description="Helical" evidence="6">
    <location>
        <begin position="348"/>
        <end position="367"/>
    </location>
</feature>
<feature type="transmembrane region" description="Helical" evidence="6">
    <location>
        <begin position="37"/>
        <end position="57"/>
    </location>
</feature>
<evidence type="ECO:0000256" key="4">
    <source>
        <dbReference type="ARBA" id="ARBA00023136"/>
    </source>
</evidence>
<dbReference type="PANTHER" id="PTHR42770">
    <property type="entry name" value="AMINO ACID TRANSPORTER-RELATED"/>
    <property type="match status" value="1"/>
</dbReference>
<evidence type="ECO:0000313" key="8">
    <source>
        <dbReference type="EMBL" id="TVU66748.1"/>
    </source>
</evidence>
<dbReference type="OrthoDB" id="9762947at2"/>
<feature type="transmembrane region" description="Helical" evidence="6">
    <location>
        <begin position="405"/>
        <end position="422"/>
    </location>
</feature>
<feature type="transmembrane region" description="Helical" evidence="6">
    <location>
        <begin position="373"/>
        <end position="393"/>
    </location>
</feature>
<dbReference type="PIRSF" id="PIRSF006060">
    <property type="entry name" value="AA_transporter"/>
    <property type="match status" value="1"/>
</dbReference>
<dbReference type="GO" id="GO:0055085">
    <property type="term" value="P:transmembrane transport"/>
    <property type="evidence" value="ECO:0007669"/>
    <property type="project" value="InterPro"/>
</dbReference>
<evidence type="ECO:0000256" key="6">
    <source>
        <dbReference type="SAM" id="Phobius"/>
    </source>
</evidence>
<feature type="domain" description="Amino acid permease/ SLC12A" evidence="7">
    <location>
        <begin position="39"/>
        <end position="425"/>
    </location>
</feature>
<feature type="region of interest" description="Disordered" evidence="5">
    <location>
        <begin position="1"/>
        <end position="24"/>
    </location>
</feature>
<keyword evidence="4 6" id="KW-0472">Membrane</keyword>
<sequence length="463" mass="48554">MTPTSNTDTPAGEKPVGPTSDQPTAQGWRRVLGVPSLVLLGLVYMVPLTIFSTYGIVVELTGGRLSAAYAVTLVVMLFTARSYGRMSQAFPFGGSAYTYATRSFGAGLGFMAGWSLLLDYLLLPMINYLLIGIYMEAAFPAIPAWVFMIVSIAAVTVLNILGITAIAKANFVVVGLQGLFIVLFVALGLSSITGAGTVNVWAPFTGVDGADGLSPIFAGSAILCLSYLGFDAVSTFAEETKDPKRNLPRGIMITTVLAGVIFLGLAYISHLVLPVSTFNDVDAAAIEVIGAAGGNLLVAFFTAAYIAGSLGSALTSQASVSRIIHSMGRSGVFPAALGKLHARFGTPVLPILLTSAVSLLAFVLDLLTISSLISFGALVAFSVVNLAVIKHYFIDEKARGARGVVHNLVLPAIGFALTVWLWTSLSGLSIGFGLAWAAVGLVWLAYMTRGFRRPAPQLDLKEA</sequence>
<feature type="transmembrane region" description="Helical" evidence="6">
    <location>
        <begin position="428"/>
        <end position="446"/>
    </location>
</feature>
<feature type="transmembrane region" description="Helical" evidence="6">
    <location>
        <begin position="212"/>
        <end position="230"/>
    </location>
</feature>
<dbReference type="Pfam" id="PF00324">
    <property type="entry name" value="AA_permease"/>
    <property type="match status" value="1"/>
</dbReference>
<dbReference type="RefSeq" id="WP_144647799.1">
    <property type="nucleotide sequence ID" value="NZ_VNFK01000001.1"/>
</dbReference>
<dbReference type="InterPro" id="IPR004841">
    <property type="entry name" value="AA-permease/SLC12A_dom"/>
</dbReference>
<evidence type="ECO:0000259" key="7">
    <source>
        <dbReference type="Pfam" id="PF00324"/>
    </source>
</evidence>
<feature type="transmembrane region" description="Helical" evidence="6">
    <location>
        <begin position="171"/>
        <end position="192"/>
    </location>
</feature>
<name>A0A558HCB6_PAENT</name>
<dbReference type="AlphaFoldDB" id="A0A558HCB6"/>
<dbReference type="GO" id="GO:0016020">
    <property type="term" value="C:membrane"/>
    <property type="evidence" value="ECO:0007669"/>
    <property type="project" value="UniProtKB-SubCell"/>
</dbReference>
<organism evidence="8 9">
    <name type="scientific">Paenarthrobacter nitroguajacolicus</name>
    <name type="common">Arthrobacter nitroguajacolicus</name>
    <dbReference type="NCBI Taxonomy" id="211146"/>
    <lineage>
        <taxon>Bacteria</taxon>
        <taxon>Bacillati</taxon>
        <taxon>Actinomycetota</taxon>
        <taxon>Actinomycetes</taxon>
        <taxon>Micrococcales</taxon>
        <taxon>Micrococcaceae</taxon>
        <taxon>Paenarthrobacter</taxon>
    </lineage>
</organism>
<feature type="transmembrane region" description="Helical" evidence="6">
    <location>
        <begin position="142"/>
        <end position="164"/>
    </location>
</feature>
<dbReference type="Gene3D" id="1.20.1740.10">
    <property type="entry name" value="Amino acid/polyamine transporter I"/>
    <property type="match status" value="1"/>
</dbReference>
<accession>A0A558HCB6</accession>
<feature type="transmembrane region" description="Helical" evidence="6">
    <location>
        <begin position="104"/>
        <end position="130"/>
    </location>
</feature>
<proteinExistence type="predicted"/>
<feature type="transmembrane region" description="Helical" evidence="6">
    <location>
        <begin position="63"/>
        <end position="83"/>
    </location>
</feature>
<evidence type="ECO:0000256" key="5">
    <source>
        <dbReference type="SAM" id="MobiDB-lite"/>
    </source>
</evidence>
<dbReference type="PANTHER" id="PTHR42770:SF8">
    <property type="entry name" value="PUTRESCINE IMPORTER PUUP"/>
    <property type="match status" value="1"/>
</dbReference>
<comment type="caution">
    <text evidence="8">The sequence shown here is derived from an EMBL/GenBank/DDBJ whole genome shotgun (WGS) entry which is preliminary data.</text>
</comment>
<evidence type="ECO:0000256" key="2">
    <source>
        <dbReference type="ARBA" id="ARBA00022692"/>
    </source>
</evidence>
<reference evidence="8 9" key="1">
    <citation type="submission" date="2019-07" db="EMBL/GenBank/DDBJ databases">
        <title>Diversity of Bacteria from Kongsfjorden, Arctic.</title>
        <authorList>
            <person name="Yu Y."/>
        </authorList>
    </citation>
    <scope>NUCLEOTIDE SEQUENCE [LARGE SCALE GENOMIC DNA]</scope>
    <source>
        <strain evidence="8 9">SM1928</strain>
    </source>
</reference>